<evidence type="ECO:0000256" key="3">
    <source>
        <dbReference type="ARBA" id="ARBA00022741"/>
    </source>
</evidence>
<dbReference type="PANTHER" id="PTHR43553">
    <property type="entry name" value="HEAVY METAL TRANSPORTER"/>
    <property type="match status" value="1"/>
</dbReference>
<dbReference type="Proteomes" id="UP000234956">
    <property type="component" value="Unassembled WGS sequence"/>
</dbReference>
<dbReference type="GO" id="GO:0016887">
    <property type="term" value="F:ATP hydrolysis activity"/>
    <property type="evidence" value="ECO:0007669"/>
    <property type="project" value="InterPro"/>
</dbReference>
<evidence type="ECO:0000256" key="2">
    <source>
        <dbReference type="ARBA" id="ARBA00022448"/>
    </source>
</evidence>
<evidence type="ECO:0000256" key="5">
    <source>
        <dbReference type="SAM" id="MobiDB-lite"/>
    </source>
</evidence>
<proteinExistence type="inferred from homology"/>
<dbReference type="SUPFAM" id="SSF52540">
    <property type="entry name" value="P-loop containing nucleoside triphosphate hydrolases"/>
    <property type="match status" value="1"/>
</dbReference>
<comment type="caution">
    <text evidence="7">The sequence shown here is derived from an EMBL/GenBank/DDBJ whole genome shotgun (WGS) entry which is preliminary data.</text>
</comment>
<keyword evidence="3" id="KW-0547">Nucleotide-binding</keyword>
<dbReference type="EMBL" id="PDFK01000003">
    <property type="protein sequence ID" value="PKU51661.1"/>
    <property type="molecule type" value="Genomic_DNA"/>
</dbReference>
<evidence type="ECO:0000256" key="4">
    <source>
        <dbReference type="ARBA" id="ARBA00022840"/>
    </source>
</evidence>
<dbReference type="GO" id="GO:0043190">
    <property type="term" value="C:ATP-binding cassette (ABC) transporter complex"/>
    <property type="evidence" value="ECO:0007669"/>
    <property type="project" value="TreeGrafter"/>
</dbReference>
<dbReference type="InterPro" id="IPR027417">
    <property type="entry name" value="P-loop_NTPase"/>
</dbReference>
<name>A0A2I0V020_9BACI</name>
<organism evidence="7 8">
    <name type="scientific">Lysinibacillus fusiformis</name>
    <dbReference type="NCBI Taxonomy" id="28031"/>
    <lineage>
        <taxon>Bacteria</taxon>
        <taxon>Bacillati</taxon>
        <taxon>Bacillota</taxon>
        <taxon>Bacilli</taxon>
        <taxon>Bacillales</taxon>
        <taxon>Bacillaceae</taxon>
        <taxon>Lysinibacillus</taxon>
    </lineage>
</organism>
<gene>
    <name evidence="7" type="ORF">CRI88_13290</name>
</gene>
<dbReference type="Pfam" id="PF00005">
    <property type="entry name" value="ABC_tran"/>
    <property type="match status" value="1"/>
</dbReference>
<dbReference type="Gene3D" id="3.40.50.300">
    <property type="entry name" value="P-loop containing nucleotide triphosphate hydrolases"/>
    <property type="match status" value="1"/>
</dbReference>
<feature type="region of interest" description="Disordered" evidence="5">
    <location>
        <begin position="96"/>
        <end position="115"/>
    </location>
</feature>
<accession>A0A2I0V020</accession>
<reference evidence="7 8" key="1">
    <citation type="submission" date="2017-10" db="EMBL/GenBank/DDBJ databases">
        <title>Draft genome of Lysinibacillus fusiformis strain Juneja, a laboratory-derived pathogen of Drosophila melanogaster.</title>
        <authorList>
            <person name="Smith B.R."/>
            <person name="Unckless R.L."/>
        </authorList>
    </citation>
    <scope>NUCLEOTIDE SEQUENCE [LARGE SCALE GENOMIC DNA]</scope>
    <source>
        <strain evidence="7 8">Juneja</strain>
    </source>
</reference>
<protein>
    <recommendedName>
        <fullName evidence="6">ABC transporter domain-containing protein</fullName>
    </recommendedName>
</protein>
<dbReference type="GO" id="GO:0005524">
    <property type="term" value="F:ATP binding"/>
    <property type="evidence" value="ECO:0007669"/>
    <property type="project" value="UniProtKB-KW"/>
</dbReference>
<feature type="domain" description="ABC transporter" evidence="6">
    <location>
        <begin position="6"/>
        <end position="112"/>
    </location>
</feature>
<comment type="similarity">
    <text evidence="1">Belongs to the ABC transporter superfamily.</text>
</comment>
<keyword evidence="4" id="KW-0067">ATP-binding</keyword>
<dbReference type="GO" id="GO:0042626">
    <property type="term" value="F:ATPase-coupled transmembrane transporter activity"/>
    <property type="evidence" value="ECO:0007669"/>
    <property type="project" value="TreeGrafter"/>
</dbReference>
<dbReference type="InterPro" id="IPR050095">
    <property type="entry name" value="ECF_ABC_transporter_ATP-bd"/>
</dbReference>
<evidence type="ECO:0000313" key="8">
    <source>
        <dbReference type="Proteomes" id="UP000234956"/>
    </source>
</evidence>
<evidence type="ECO:0000259" key="6">
    <source>
        <dbReference type="Pfam" id="PF00005"/>
    </source>
</evidence>
<evidence type="ECO:0000256" key="1">
    <source>
        <dbReference type="ARBA" id="ARBA00005417"/>
    </source>
</evidence>
<evidence type="ECO:0000313" key="7">
    <source>
        <dbReference type="EMBL" id="PKU51661.1"/>
    </source>
</evidence>
<sequence>MGRHHSNGAGKTTLCKVLVRLYRQQKGQILLKDKVLSPSKRSKLTYFVMQDPDYPLYAASVGNEIMLGRQVTETLRNKAIEALENFLLVPLKDRHPASLSGGEKQRETLAASSIL</sequence>
<dbReference type="InterPro" id="IPR003439">
    <property type="entry name" value="ABC_transporter-like_ATP-bd"/>
</dbReference>
<keyword evidence="2" id="KW-0813">Transport</keyword>
<dbReference type="AlphaFoldDB" id="A0A2I0V020"/>